<evidence type="ECO:0000256" key="9">
    <source>
        <dbReference type="ARBA" id="ARBA00023065"/>
    </source>
</evidence>
<feature type="transmembrane region" description="Helical" evidence="14">
    <location>
        <begin position="71"/>
        <end position="92"/>
    </location>
</feature>
<keyword evidence="16" id="KW-1185">Reference proteome</keyword>
<comment type="catalytic activity">
    <reaction evidence="12">
        <text>L-proline(in) + Na(+)(in) = L-proline(out) + Na(+)(out)</text>
        <dbReference type="Rhea" id="RHEA:28967"/>
        <dbReference type="ChEBI" id="CHEBI:29101"/>
        <dbReference type="ChEBI" id="CHEBI:60039"/>
    </reaction>
</comment>
<dbReference type="PANTHER" id="PTHR48086:SF3">
    <property type="entry name" value="SODIUM_PROLINE SYMPORTER"/>
    <property type="match status" value="1"/>
</dbReference>
<name>A0A368LGU3_9VIBR</name>
<dbReference type="RefSeq" id="WP_086960342.1">
    <property type="nucleotide sequence ID" value="NZ_FUKS01000025.1"/>
</dbReference>
<keyword evidence="3" id="KW-0813">Transport</keyword>
<evidence type="ECO:0000256" key="3">
    <source>
        <dbReference type="ARBA" id="ARBA00022448"/>
    </source>
</evidence>
<evidence type="ECO:0000256" key="14">
    <source>
        <dbReference type="SAM" id="Phobius"/>
    </source>
</evidence>
<comment type="similarity">
    <text evidence="2 13">Belongs to the sodium:solute symporter (SSF) (TC 2.A.21) family.</text>
</comment>
<feature type="transmembrane region" description="Helical" evidence="14">
    <location>
        <begin position="181"/>
        <end position="201"/>
    </location>
</feature>
<evidence type="ECO:0000256" key="4">
    <source>
        <dbReference type="ARBA" id="ARBA00022475"/>
    </source>
</evidence>
<dbReference type="InterPro" id="IPR050277">
    <property type="entry name" value="Sodium:Solute_Symporter"/>
</dbReference>
<feature type="transmembrane region" description="Helical" evidence="14">
    <location>
        <begin position="6"/>
        <end position="27"/>
    </location>
</feature>
<feature type="transmembrane region" description="Helical" evidence="14">
    <location>
        <begin position="150"/>
        <end position="169"/>
    </location>
</feature>
<protein>
    <submittedName>
        <fullName evidence="15">Transporter</fullName>
    </submittedName>
</protein>
<dbReference type="GO" id="GO:0005886">
    <property type="term" value="C:plasma membrane"/>
    <property type="evidence" value="ECO:0007669"/>
    <property type="project" value="UniProtKB-SubCell"/>
</dbReference>
<evidence type="ECO:0000256" key="5">
    <source>
        <dbReference type="ARBA" id="ARBA00022692"/>
    </source>
</evidence>
<feature type="transmembrane region" description="Helical" evidence="14">
    <location>
        <begin position="394"/>
        <end position="419"/>
    </location>
</feature>
<dbReference type="GO" id="GO:0006814">
    <property type="term" value="P:sodium ion transport"/>
    <property type="evidence" value="ECO:0007669"/>
    <property type="project" value="UniProtKB-KW"/>
</dbReference>
<evidence type="ECO:0000256" key="6">
    <source>
        <dbReference type="ARBA" id="ARBA00022847"/>
    </source>
</evidence>
<feature type="transmembrane region" description="Helical" evidence="14">
    <location>
        <begin position="552"/>
        <end position="570"/>
    </location>
</feature>
<comment type="subcellular location">
    <subcellularLocation>
        <location evidence="1">Cell membrane</location>
        <topology evidence="1">Multi-pass membrane protein</topology>
    </subcellularLocation>
</comment>
<evidence type="ECO:0000256" key="10">
    <source>
        <dbReference type="ARBA" id="ARBA00023136"/>
    </source>
</evidence>
<feature type="transmembrane region" description="Helical" evidence="14">
    <location>
        <begin position="118"/>
        <end position="144"/>
    </location>
</feature>
<feature type="transmembrane region" description="Helical" evidence="14">
    <location>
        <begin position="261"/>
        <end position="278"/>
    </location>
</feature>
<evidence type="ECO:0000256" key="2">
    <source>
        <dbReference type="ARBA" id="ARBA00006434"/>
    </source>
</evidence>
<feature type="transmembrane region" description="Helical" evidence="14">
    <location>
        <begin position="39"/>
        <end position="59"/>
    </location>
</feature>
<evidence type="ECO:0000313" key="15">
    <source>
        <dbReference type="EMBL" id="RCS69970.1"/>
    </source>
</evidence>
<feature type="transmembrane region" description="Helical" evidence="14">
    <location>
        <begin position="468"/>
        <end position="490"/>
    </location>
</feature>
<feature type="transmembrane region" description="Helical" evidence="14">
    <location>
        <begin position="317"/>
        <end position="338"/>
    </location>
</feature>
<dbReference type="InterPro" id="IPR001734">
    <property type="entry name" value="Na/solute_symporter"/>
</dbReference>
<comment type="caution">
    <text evidence="15">The sequence shown here is derived from an EMBL/GenBank/DDBJ whole genome shotgun (WGS) entry which is preliminary data.</text>
</comment>
<evidence type="ECO:0000256" key="13">
    <source>
        <dbReference type="RuleBase" id="RU362091"/>
    </source>
</evidence>
<dbReference type="InterPro" id="IPR038377">
    <property type="entry name" value="Na/Glc_symporter_sf"/>
</dbReference>
<dbReference type="GeneID" id="303189416"/>
<evidence type="ECO:0000256" key="12">
    <source>
        <dbReference type="ARBA" id="ARBA00033708"/>
    </source>
</evidence>
<dbReference type="GO" id="GO:0015293">
    <property type="term" value="F:symporter activity"/>
    <property type="evidence" value="ECO:0007669"/>
    <property type="project" value="UniProtKB-KW"/>
</dbReference>
<evidence type="ECO:0000313" key="16">
    <source>
        <dbReference type="Proteomes" id="UP000252479"/>
    </source>
</evidence>
<sequence length="589" mass="64269">MNSLDIAIIAGYFVFIIVAAFIFKRFAKTSAGFIRGGGAMMWWMAGATAFMTQFSAWTFTGAAAKAYEDGLAVLFLFWGNALGFFVAALYFASRYRKLRVDTAMEVIRQRFGKTSEQVYTWLQFPLTTVSAAIWLNGLAIFVAAVFQVDLYITIIGVGVLVTFIAVSGGSWTVSATNVIQLILLMAITLTVGVFALIYIGGPVQLIEQSSIPSVMGAGVNYWQIFVVWVVIIMAKQTIGTNNAMSCYRFLVTTNEKEARKAAWVAGLMFVIGPIMWFIPPWVTATMNVDLQSFYPNLGSSANNAAYLYFIEYYMPKGVLGLVLAAMIAATISPMTTALNRNAGIFVRNVYQSVINPNATEAQQMKMSKLSTLANGVISIGAALLFASIKEYSFFDLMMLFGALLQMPLAIPSLLALVFVRTPDWSAWGTLMVGLAVSCFMQFVFNINWLLPLFGADSFTHRESVDLTVVAMLVAQIVVTGGFFALSTLFYNEPTGKRKQELDLFYRNLNTPISASEEALVDGKQGAYLGRLCQALGAIIVAIGVVFETGTDMAIFIVIGGLIVVSGSFLYRSRLAAKQVVEEAVIPTGQ</sequence>
<keyword evidence="11" id="KW-0739">Sodium transport</keyword>
<keyword evidence="9" id="KW-0406">Ion transport</keyword>
<keyword evidence="8" id="KW-0915">Sodium</keyword>
<reference evidence="15 16" key="1">
    <citation type="journal article" date="2017" name="Elife">
        <title>Extensive horizontal gene transfer in cheese-associated bacteria.</title>
        <authorList>
            <person name="Bonham K.S."/>
            <person name="Wolfe B.E."/>
            <person name="Dutton R.J."/>
        </authorList>
    </citation>
    <scope>NUCLEOTIDE SEQUENCE [LARGE SCALE GENOMIC DNA]</scope>
    <source>
        <strain evidence="15 16">JB196</strain>
    </source>
</reference>
<evidence type="ECO:0000256" key="7">
    <source>
        <dbReference type="ARBA" id="ARBA00022989"/>
    </source>
</evidence>
<feature type="transmembrane region" description="Helical" evidence="14">
    <location>
        <begin position="369"/>
        <end position="388"/>
    </location>
</feature>
<feature type="transmembrane region" description="Helical" evidence="14">
    <location>
        <begin position="527"/>
        <end position="546"/>
    </location>
</feature>
<organism evidence="15 16">
    <name type="scientific">Vibrio casei</name>
    <dbReference type="NCBI Taxonomy" id="673372"/>
    <lineage>
        <taxon>Bacteria</taxon>
        <taxon>Pseudomonadati</taxon>
        <taxon>Pseudomonadota</taxon>
        <taxon>Gammaproteobacteria</taxon>
        <taxon>Vibrionales</taxon>
        <taxon>Vibrionaceae</taxon>
        <taxon>Vibrio</taxon>
    </lineage>
</organism>
<proteinExistence type="inferred from homology"/>
<dbReference type="Gene3D" id="1.20.1730.10">
    <property type="entry name" value="Sodium/glucose cotransporter"/>
    <property type="match status" value="1"/>
</dbReference>
<keyword evidence="7 14" id="KW-1133">Transmembrane helix</keyword>
<dbReference type="AlphaFoldDB" id="A0A368LGU3"/>
<evidence type="ECO:0000256" key="11">
    <source>
        <dbReference type="ARBA" id="ARBA00023201"/>
    </source>
</evidence>
<keyword evidence="6" id="KW-0769">Symport</keyword>
<feature type="transmembrane region" description="Helical" evidence="14">
    <location>
        <begin position="221"/>
        <end position="240"/>
    </location>
</feature>
<evidence type="ECO:0000256" key="8">
    <source>
        <dbReference type="ARBA" id="ARBA00023053"/>
    </source>
</evidence>
<evidence type="ECO:0000256" key="1">
    <source>
        <dbReference type="ARBA" id="ARBA00004651"/>
    </source>
</evidence>
<accession>A0A368LGU3</accession>
<dbReference type="PROSITE" id="PS50283">
    <property type="entry name" value="NA_SOLUT_SYMP_3"/>
    <property type="match status" value="1"/>
</dbReference>
<dbReference type="Proteomes" id="UP000252479">
    <property type="component" value="Unassembled WGS sequence"/>
</dbReference>
<dbReference type="Pfam" id="PF00474">
    <property type="entry name" value="SSF"/>
    <property type="match status" value="1"/>
</dbReference>
<keyword evidence="4" id="KW-1003">Cell membrane</keyword>
<dbReference type="PANTHER" id="PTHR48086">
    <property type="entry name" value="SODIUM/PROLINE SYMPORTER-RELATED"/>
    <property type="match status" value="1"/>
</dbReference>
<keyword evidence="10 14" id="KW-0472">Membrane</keyword>
<dbReference type="EMBL" id="QPGL01000002">
    <property type="protein sequence ID" value="RCS69970.1"/>
    <property type="molecule type" value="Genomic_DNA"/>
</dbReference>
<keyword evidence="5 14" id="KW-0812">Transmembrane</keyword>
<gene>
    <name evidence="15" type="ORF">CIK83_10830</name>
</gene>
<feature type="transmembrane region" description="Helical" evidence="14">
    <location>
        <begin position="426"/>
        <end position="448"/>
    </location>
</feature>